<dbReference type="EMBL" id="JBHUOM010000023">
    <property type="protein sequence ID" value="MFD2936927.1"/>
    <property type="molecule type" value="Genomic_DNA"/>
</dbReference>
<evidence type="ECO:0000313" key="3">
    <source>
        <dbReference type="Proteomes" id="UP001597512"/>
    </source>
</evidence>
<feature type="transmembrane region" description="Helical" evidence="1">
    <location>
        <begin position="12"/>
        <end position="31"/>
    </location>
</feature>
<gene>
    <name evidence="2" type="ORF">ACFS25_24310</name>
</gene>
<protein>
    <recommendedName>
        <fullName evidence="4">Late embryogenesis abundant protein LEA-2 subgroup domain-containing protein</fullName>
    </recommendedName>
</protein>
<comment type="caution">
    <text evidence="2">The sequence shown here is derived from an EMBL/GenBank/DDBJ whole genome shotgun (WGS) entry which is preliminary data.</text>
</comment>
<keyword evidence="1" id="KW-0812">Transmembrane</keyword>
<dbReference type="Proteomes" id="UP001597512">
    <property type="component" value="Unassembled WGS sequence"/>
</dbReference>
<evidence type="ECO:0000256" key="1">
    <source>
        <dbReference type="SAM" id="Phobius"/>
    </source>
</evidence>
<keyword evidence="1" id="KW-1133">Transmembrane helix</keyword>
<evidence type="ECO:0000313" key="2">
    <source>
        <dbReference type="EMBL" id="MFD2936927.1"/>
    </source>
</evidence>
<keyword evidence="1" id="KW-0472">Membrane</keyword>
<reference evidence="3" key="1">
    <citation type="journal article" date="2019" name="Int. J. Syst. Evol. Microbiol.">
        <title>The Global Catalogue of Microorganisms (GCM) 10K type strain sequencing project: providing services to taxonomists for standard genome sequencing and annotation.</title>
        <authorList>
            <consortium name="The Broad Institute Genomics Platform"/>
            <consortium name="The Broad Institute Genome Sequencing Center for Infectious Disease"/>
            <person name="Wu L."/>
            <person name="Ma J."/>
        </authorList>
    </citation>
    <scope>NUCLEOTIDE SEQUENCE [LARGE SCALE GENOMIC DNA]</scope>
    <source>
        <strain evidence="3">KCTC 52490</strain>
    </source>
</reference>
<dbReference type="RefSeq" id="WP_381506202.1">
    <property type="nucleotide sequence ID" value="NZ_JBHUOM010000023.1"/>
</dbReference>
<organism evidence="2 3">
    <name type="scientific">Spirosoma flavum</name>
    <dbReference type="NCBI Taxonomy" id="2048557"/>
    <lineage>
        <taxon>Bacteria</taxon>
        <taxon>Pseudomonadati</taxon>
        <taxon>Bacteroidota</taxon>
        <taxon>Cytophagia</taxon>
        <taxon>Cytophagales</taxon>
        <taxon>Cytophagaceae</taxon>
        <taxon>Spirosoma</taxon>
    </lineage>
</organism>
<sequence length="174" mass="19526">MATPRRRINIELLLGISATFLSLAALVVSIFQTKIAREQQEASVWPRIATSDNVLDLNFSFSIGNQGIGPAIIKSISIFYRGKKYETLSLVLFQQAGHLNGGYVYSDPEPETVLKAGDELDLFKLSRDDEPLSYKLKNVVNDSSFHFRVRYADVYGNCWQLDRGKTRSLGKCSD</sequence>
<evidence type="ECO:0008006" key="4">
    <source>
        <dbReference type="Google" id="ProtNLM"/>
    </source>
</evidence>
<name>A0ABW6AQX2_9BACT</name>
<accession>A0ABW6AQX2</accession>
<proteinExistence type="predicted"/>
<keyword evidence="3" id="KW-1185">Reference proteome</keyword>